<dbReference type="InterPro" id="IPR008397">
    <property type="entry name" value="Alginate_lyase_dom"/>
</dbReference>
<protein>
    <recommendedName>
        <fullName evidence="3">Alginate lyase domain-containing protein</fullName>
    </recommendedName>
</protein>
<keyword evidence="5" id="KW-1185">Reference proteome</keyword>
<dbReference type="SUPFAM" id="SSF48230">
    <property type="entry name" value="Chondroitin AC/alginate lyase"/>
    <property type="match status" value="1"/>
</dbReference>
<organism evidence="4 5">
    <name type="scientific">Paramarasmius palmivorus</name>
    <dbReference type="NCBI Taxonomy" id="297713"/>
    <lineage>
        <taxon>Eukaryota</taxon>
        <taxon>Fungi</taxon>
        <taxon>Dikarya</taxon>
        <taxon>Basidiomycota</taxon>
        <taxon>Agaricomycotina</taxon>
        <taxon>Agaricomycetes</taxon>
        <taxon>Agaricomycetidae</taxon>
        <taxon>Agaricales</taxon>
        <taxon>Marasmiineae</taxon>
        <taxon>Marasmiaceae</taxon>
        <taxon>Paramarasmius</taxon>
    </lineage>
</organism>
<proteinExistence type="predicted"/>
<evidence type="ECO:0000256" key="2">
    <source>
        <dbReference type="ARBA" id="ARBA00023239"/>
    </source>
</evidence>
<accession>A0AAW0DHU3</accession>
<sequence>MLRISRGVNEKADSREDSMKFFTCEWCKDQFGSERRVKYALSFPMCSSALDMKYLALLAASALTASAVFVHPGMLHTAKDFDRVTTNVKAGNEPWLTGWYKLTNNSHAQSTYTASPVELLCRGVGGDCTENYSLAFNDAAAAYQYVKAKVTGDEAYGTAAVDILNAWSGTLQIISGNEDKYLASGLYGYQFANAAEILRDFDGFTDNDLVAITSMLVNIFYPMNHEFLVEHNGAAIDHYWANWDLCNLATMLSVGILSDNQTMFDEAINYFFTGAGNGNIDKLFWIVYDDGTAQVQESGRDQGHTMLSIAISTAFAQMAYNQGVNLFAYDDYLMLKGAEYAAKYNLGYDVQYTTYSNTSGK</sequence>
<dbReference type="GO" id="GO:0042597">
    <property type="term" value="C:periplasmic space"/>
    <property type="evidence" value="ECO:0007669"/>
    <property type="project" value="InterPro"/>
</dbReference>
<name>A0AAW0DHU3_9AGAR</name>
<dbReference type="AlphaFoldDB" id="A0AAW0DHU3"/>
<dbReference type="Proteomes" id="UP001383192">
    <property type="component" value="Unassembled WGS sequence"/>
</dbReference>
<dbReference type="EMBL" id="JAYKXP010000013">
    <property type="protein sequence ID" value="KAK7051270.1"/>
    <property type="molecule type" value="Genomic_DNA"/>
</dbReference>
<reference evidence="4 5" key="1">
    <citation type="submission" date="2024-01" db="EMBL/GenBank/DDBJ databases">
        <title>A draft genome for a cacao thread blight-causing isolate of Paramarasmius palmivorus.</title>
        <authorList>
            <person name="Baruah I.K."/>
            <person name="Bukari Y."/>
            <person name="Amoako-Attah I."/>
            <person name="Meinhardt L.W."/>
            <person name="Bailey B.A."/>
            <person name="Cohen S.P."/>
        </authorList>
    </citation>
    <scope>NUCLEOTIDE SEQUENCE [LARGE SCALE GENOMIC DNA]</scope>
    <source>
        <strain evidence="4 5">GH-12</strain>
    </source>
</reference>
<evidence type="ECO:0000256" key="1">
    <source>
        <dbReference type="ARBA" id="ARBA00022729"/>
    </source>
</evidence>
<comment type="caution">
    <text evidence="4">The sequence shown here is derived from an EMBL/GenBank/DDBJ whole genome shotgun (WGS) entry which is preliminary data.</text>
</comment>
<evidence type="ECO:0000259" key="3">
    <source>
        <dbReference type="Pfam" id="PF05426"/>
    </source>
</evidence>
<keyword evidence="1" id="KW-0732">Signal</keyword>
<dbReference type="InterPro" id="IPR008929">
    <property type="entry name" value="Chondroitin_lyas"/>
</dbReference>
<evidence type="ECO:0000313" key="5">
    <source>
        <dbReference type="Proteomes" id="UP001383192"/>
    </source>
</evidence>
<dbReference type="Gene3D" id="1.50.10.100">
    <property type="entry name" value="Chondroitin AC/alginate lyase"/>
    <property type="match status" value="1"/>
</dbReference>
<feature type="domain" description="Alginate lyase" evidence="3">
    <location>
        <begin position="146"/>
        <end position="344"/>
    </location>
</feature>
<gene>
    <name evidence="4" type="ORF">VNI00_004770</name>
</gene>
<evidence type="ECO:0000313" key="4">
    <source>
        <dbReference type="EMBL" id="KAK7051270.1"/>
    </source>
</evidence>
<dbReference type="Pfam" id="PF05426">
    <property type="entry name" value="Alginate_lyase"/>
    <property type="match status" value="1"/>
</dbReference>
<keyword evidence="2" id="KW-0456">Lyase</keyword>
<dbReference type="GO" id="GO:0016829">
    <property type="term" value="F:lyase activity"/>
    <property type="evidence" value="ECO:0007669"/>
    <property type="project" value="UniProtKB-KW"/>
</dbReference>